<feature type="binding site" description="distal binding residue" evidence="5">
    <location>
        <position position="72"/>
    </location>
    <ligand>
        <name>heme</name>
        <dbReference type="ChEBI" id="CHEBI:30413"/>
    </ligand>
    <ligandPart>
        <name>Fe</name>
        <dbReference type="ChEBI" id="CHEBI:18248"/>
    </ligandPart>
</feature>
<dbReference type="Gene3D" id="1.10.490.10">
    <property type="entry name" value="Globins"/>
    <property type="match status" value="1"/>
</dbReference>
<dbReference type="OrthoDB" id="9795814at2"/>
<evidence type="ECO:0000313" key="6">
    <source>
        <dbReference type="EMBL" id="RBP32449.1"/>
    </source>
</evidence>
<dbReference type="Pfam" id="PF01152">
    <property type="entry name" value="Bac_globin"/>
    <property type="match status" value="1"/>
</dbReference>
<dbReference type="GO" id="GO:0019825">
    <property type="term" value="F:oxygen binding"/>
    <property type="evidence" value="ECO:0007669"/>
    <property type="project" value="InterPro"/>
</dbReference>
<dbReference type="InterPro" id="IPR012292">
    <property type="entry name" value="Globin/Proto"/>
</dbReference>
<dbReference type="EMBL" id="QNRO01000003">
    <property type="protein sequence ID" value="RBP32449.1"/>
    <property type="molecule type" value="Genomic_DNA"/>
</dbReference>
<keyword evidence="2 5" id="KW-0349">Heme</keyword>
<evidence type="ECO:0000256" key="2">
    <source>
        <dbReference type="ARBA" id="ARBA00022617"/>
    </source>
</evidence>
<keyword evidence="4 5" id="KW-0408">Iron</keyword>
<evidence type="ECO:0000313" key="7">
    <source>
        <dbReference type="Proteomes" id="UP000252995"/>
    </source>
</evidence>
<dbReference type="AlphaFoldDB" id="A0A366GXW4"/>
<dbReference type="GO" id="GO:0046872">
    <property type="term" value="F:metal ion binding"/>
    <property type="evidence" value="ECO:0007669"/>
    <property type="project" value="UniProtKB-KW"/>
</dbReference>
<dbReference type="STRING" id="379482.SAMN04487961_0408"/>
<evidence type="ECO:0000256" key="3">
    <source>
        <dbReference type="ARBA" id="ARBA00022723"/>
    </source>
</evidence>
<dbReference type="SUPFAM" id="SSF46458">
    <property type="entry name" value="Globin-like"/>
    <property type="match status" value="1"/>
</dbReference>
<name>A0A366GXW4_9GAMM</name>
<dbReference type="InterPro" id="IPR001486">
    <property type="entry name" value="Hemoglobin_trunc"/>
</dbReference>
<evidence type="ECO:0000256" key="5">
    <source>
        <dbReference type="PIRSR" id="PIRSR601486-1"/>
    </source>
</evidence>
<organism evidence="6 7">
    <name type="scientific">Marinobacter pelagius</name>
    <dbReference type="NCBI Taxonomy" id="379482"/>
    <lineage>
        <taxon>Bacteria</taxon>
        <taxon>Pseudomonadati</taxon>
        <taxon>Pseudomonadota</taxon>
        <taxon>Gammaproteobacteria</taxon>
        <taxon>Pseudomonadales</taxon>
        <taxon>Marinobacteraceae</taxon>
        <taxon>Marinobacter</taxon>
    </lineage>
</organism>
<evidence type="ECO:0000256" key="4">
    <source>
        <dbReference type="ARBA" id="ARBA00023004"/>
    </source>
</evidence>
<proteinExistence type="predicted"/>
<comment type="caution">
    <text evidence="6">The sequence shown here is derived from an EMBL/GenBank/DDBJ whole genome shotgun (WGS) entry which is preliminary data.</text>
</comment>
<evidence type="ECO:0000256" key="1">
    <source>
        <dbReference type="ARBA" id="ARBA00022448"/>
    </source>
</evidence>
<protein>
    <submittedName>
        <fullName evidence="6">Hemoglobin</fullName>
    </submittedName>
</protein>
<sequence length="120" mass="12808">MSESLFNRLGGVEGITQIANDVVDNHAANKLIGVRFAGADLPKLKHAAATFFVTATGGPSDAYQGKDMMSAHRGMNISPAEFMAVLDDALLALDRNGIGQREQEEVLYALYGLRSQVVAV</sequence>
<accession>A0A366GXW4</accession>
<dbReference type="Proteomes" id="UP000252995">
    <property type="component" value="Unassembled WGS sequence"/>
</dbReference>
<dbReference type="CDD" id="cd00454">
    <property type="entry name" value="TrHb1_N"/>
    <property type="match status" value="1"/>
</dbReference>
<dbReference type="InterPro" id="IPR009050">
    <property type="entry name" value="Globin-like_sf"/>
</dbReference>
<reference evidence="6 7" key="1">
    <citation type="submission" date="2018-06" db="EMBL/GenBank/DDBJ databases">
        <title>Freshwater and sediment microbial communities from various areas in North America, analyzing microbe dynamics in response to fracking.</title>
        <authorList>
            <person name="Lamendella R."/>
        </authorList>
    </citation>
    <scope>NUCLEOTIDE SEQUENCE [LARGE SCALE GENOMIC DNA]</scope>
    <source>
        <strain evidence="6 7">114J</strain>
    </source>
</reference>
<keyword evidence="3 5" id="KW-0479">Metal-binding</keyword>
<gene>
    <name evidence="6" type="ORF">DET50_1039</name>
</gene>
<dbReference type="GO" id="GO:0020037">
    <property type="term" value="F:heme binding"/>
    <property type="evidence" value="ECO:0007669"/>
    <property type="project" value="InterPro"/>
</dbReference>
<keyword evidence="1" id="KW-0813">Transport</keyword>
<dbReference type="RefSeq" id="WP_113861595.1">
    <property type="nucleotide sequence ID" value="NZ_QNRO01000003.1"/>
</dbReference>